<dbReference type="GO" id="GO:0032259">
    <property type="term" value="P:methylation"/>
    <property type="evidence" value="ECO:0007669"/>
    <property type="project" value="UniProtKB-KW"/>
</dbReference>
<sequence length="300" mass="34978">MPSSCPACISDQKKSFIGTERMYGLGEQFDYYECQKCQSVWIAEIPADLGRFYPQDYYAFQEIHEDSAFKKLLKRLRYRLFKKRLIQSGPEYFDWIKNLGLWENERIADIGCGAGIVLHQLAYSGFKNLYGFDPYIQHETQRRGLTISKKPLEQIEGTFDVVMLHHSFEHLADPNAAIEQLVKLLNPDGKLLIRLPVTDGVVWKMEREFWFQLDAPRHLFIPSVKGMEILGHRHGLKLEKVIFDSTASQFWATELYKLGLPLNTDPEKHFSKQELSDFKKKAEQLNQLQKGDQAGFYFRK</sequence>
<gene>
    <name evidence="1" type="ORF">SAMN04487988_104175</name>
</gene>
<keyword evidence="2" id="KW-1185">Reference proteome</keyword>
<dbReference type="GO" id="GO:0008168">
    <property type="term" value="F:methyltransferase activity"/>
    <property type="evidence" value="ECO:0007669"/>
    <property type="project" value="UniProtKB-KW"/>
</dbReference>
<dbReference type="Proteomes" id="UP000199642">
    <property type="component" value="Unassembled WGS sequence"/>
</dbReference>
<evidence type="ECO:0000313" key="2">
    <source>
        <dbReference type="Proteomes" id="UP000199642"/>
    </source>
</evidence>
<keyword evidence="1" id="KW-0808">Transferase</keyword>
<dbReference type="OrthoDB" id="9791837at2"/>
<evidence type="ECO:0000313" key="1">
    <source>
        <dbReference type="EMBL" id="SFG49197.1"/>
    </source>
</evidence>
<dbReference type="Pfam" id="PF13489">
    <property type="entry name" value="Methyltransf_23"/>
    <property type="match status" value="1"/>
</dbReference>
<reference evidence="2" key="1">
    <citation type="submission" date="2016-10" db="EMBL/GenBank/DDBJ databases">
        <authorList>
            <person name="Varghese N."/>
            <person name="Submissions S."/>
        </authorList>
    </citation>
    <scope>NUCLEOTIDE SEQUENCE [LARGE SCALE GENOMIC DNA]</scope>
    <source>
        <strain evidence="2">DSM 19315</strain>
    </source>
</reference>
<proteinExistence type="predicted"/>
<dbReference type="RefSeq" id="WP_092790268.1">
    <property type="nucleotide sequence ID" value="NZ_FOPC01000004.1"/>
</dbReference>
<dbReference type="SUPFAM" id="SSF53335">
    <property type="entry name" value="S-adenosyl-L-methionine-dependent methyltransferases"/>
    <property type="match status" value="1"/>
</dbReference>
<dbReference type="PANTHER" id="PTHR43861">
    <property type="entry name" value="TRANS-ACONITATE 2-METHYLTRANSFERASE-RELATED"/>
    <property type="match status" value="1"/>
</dbReference>
<keyword evidence="1" id="KW-0489">Methyltransferase</keyword>
<organism evidence="1 2">
    <name type="scientific">Algoriphagus hitonicola</name>
    <dbReference type="NCBI Taxonomy" id="435880"/>
    <lineage>
        <taxon>Bacteria</taxon>
        <taxon>Pseudomonadati</taxon>
        <taxon>Bacteroidota</taxon>
        <taxon>Cytophagia</taxon>
        <taxon>Cytophagales</taxon>
        <taxon>Cyclobacteriaceae</taxon>
        <taxon>Algoriphagus</taxon>
    </lineage>
</organism>
<name>A0A1I2SE49_9BACT</name>
<dbReference type="InterPro" id="IPR029063">
    <property type="entry name" value="SAM-dependent_MTases_sf"/>
</dbReference>
<dbReference type="EMBL" id="FOPC01000004">
    <property type="protein sequence ID" value="SFG49197.1"/>
    <property type="molecule type" value="Genomic_DNA"/>
</dbReference>
<accession>A0A1I2SE49</accession>
<dbReference type="AlphaFoldDB" id="A0A1I2SE49"/>
<dbReference type="STRING" id="435880.SAMN04487988_104175"/>
<dbReference type="CDD" id="cd02440">
    <property type="entry name" value="AdoMet_MTases"/>
    <property type="match status" value="1"/>
</dbReference>
<dbReference type="Gene3D" id="3.40.50.150">
    <property type="entry name" value="Vaccinia Virus protein VP39"/>
    <property type="match status" value="1"/>
</dbReference>
<protein>
    <submittedName>
        <fullName evidence="1">Methyltransferase domain-containing protein</fullName>
    </submittedName>
</protein>